<sequence length="92" mass="10725">MKVLLVHGRLDSLFISSIYPGLIKKAIYLDIGASLHRYREKTLAYFFKSHFVNFYENQKKYNNDKTYSKKEAINVIIKSRFVNAEEAAVIFG</sequence>
<keyword evidence="2" id="KW-1185">Reference proteome</keyword>
<accession>A0A5E4QZR1</accession>
<evidence type="ECO:0000313" key="2">
    <source>
        <dbReference type="Proteomes" id="UP000324832"/>
    </source>
</evidence>
<evidence type="ECO:0000313" key="1">
    <source>
        <dbReference type="EMBL" id="VVD03912.1"/>
    </source>
</evidence>
<proteinExistence type="predicted"/>
<organism evidence="1 2">
    <name type="scientific">Leptidea sinapis</name>
    <dbReference type="NCBI Taxonomy" id="189913"/>
    <lineage>
        <taxon>Eukaryota</taxon>
        <taxon>Metazoa</taxon>
        <taxon>Ecdysozoa</taxon>
        <taxon>Arthropoda</taxon>
        <taxon>Hexapoda</taxon>
        <taxon>Insecta</taxon>
        <taxon>Pterygota</taxon>
        <taxon>Neoptera</taxon>
        <taxon>Endopterygota</taxon>
        <taxon>Lepidoptera</taxon>
        <taxon>Glossata</taxon>
        <taxon>Ditrysia</taxon>
        <taxon>Papilionoidea</taxon>
        <taxon>Pieridae</taxon>
        <taxon>Dismorphiinae</taxon>
        <taxon>Leptidea</taxon>
    </lineage>
</organism>
<name>A0A5E4QZR1_9NEOP</name>
<dbReference type="AlphaFoldDB" id="A0A5E4QZR1"/>
<gene>
    <name evidence="1" type="ORF">LSINAPIS_LOCUS13801</name>
</gene>
<reference evidence="1 2" key="1">
    <citation type="submission" date="2017-07" db="EMBL/GenBank/DDBJ databases">
        <authorList>
            <person name="Talla V."/>
            <person name="Backstrom N."/>
        </authorList>
    </citation>
    <scope>NUCLEOTIDE SEQUENCE [LARGE SCALE GENOMIC DNA]</scope>
</reference>
<protein>
    <submittedName>
        <fullName evidence="1">Uncharacterized protein</fullName>
    </submittedName>
</protein>
<dbReference type="Proteomes" id="UP000324832">
    <property type="component" value="Unassembled WGS sequence"/>
</dbReference>
<dbReference type="EMBL" id="FZQP02006815">
    <property type="protein sequence ID" value="VVD03912.1"/>
    <property type="molecule type" value="Genomic_DNA"/>
</dbReference>